<dbReference type="AlphaFoldDB" id="A0A9P7EEH5"/>
<accession>A0A9P7EEH5</accession>
<dbReference type="GeneID" id="64635544"/>
<feature type="region of interest" description="Disordered" evidence="1">
    <location>
        <begin position="557"/>
        <end position="601"/>
    </location>
</feature>
<protein>
    <submittedName>
        <fullName evidence="2">Uncharacterized protein</fullName>
    </submittedName>
</protein>
<keyword evidence="3" id="KW-1185">Reference proteome</keyword>
<reference evidence="2" key="1">
    <citation type="journal article" date="2020" name="New Phytol.">
        <title>Comparative genomics reveals dynamic genome evolution in host specialist ectomycorrhizal fungi.</title>
        <authorList>
            <person name="Lofgren L.A."/>
            <person name="Nguyen N.H."/>
            <person name="Vilgalys R."/>
            <person name="Ruytinx J."/>
            <person name="Liao H.L."/>
            <person name="Branco S."/>
            <person name="Kuo A."/>
            <person name="LaButti K."/>
            <person name="Lipzen A."/>
            <person name="Andreopoulos W."/>
            <person name="Pangilinan J."/>
            <person name="Riley R."/>
            <person name="Hundley H."/>
            <person name="Na H."/>
            <person name="Barry K."/>
            <person name="Grigoriev I.V."/>
            <person name="Stajich J.E."/>
            <person name="Kennedy P.G."/>
        </authorList>
    </citation>
    <scope>NUCLEOTIDE SEQUENCE</scope>
    <source>
        <strain evidence="2">MN1</strain>
    </source>
</reference>
<name>A0A9P7EEH5_9AGAM</name>
<evidence type="ECO:0000256" key="1">
    <source>
        <dbReference type="SAM" id="MobiDB-lite"/>
    </source>
</evidence>
<feature type="compositionally biased region" description="Basic and acidic residues" evidence="1">
    <location>
        <begin position="566"/>
        <end position="576"/>
    </location>
</feature>
<gene>
    <name evidence="2" type="ORF">BJ212DRAFT_1495422</name>
</gene>
<feature type="region of interest" description="Disordered" evidence="1">
    <location>
        <begin position="347"/>
        <end position="469"/>
    </location>
</feature>
<feature type="region of interest" description="Disordered" evidence="1">
    <location>
        <begin position="206"/>
        <end position="230"/>
    </location>
</feature>
<evidence type="ECO:0000313" key="2">
    <source>
        <dbReference type="EMBL" id="KAG1819097.1"/>
    </source>
</evidence>
<comment type="caution">
    <text evidence="2">The sequence shown here is derived from an EMBL/GenBank/DDBJ whole genome shotgun (WGS) entry which is preliminary data.</text>
</comment>
<dbReference type="Proteomes" id="UP000807769">
    <property type="component" value="Unassembled WGS sequence"/>
</dbReference>
<dbReference type="EMBL" id="JABBWG010000010">
    <property type="protein sequence ID" value="KAG1819097.1"/>
    <property type="molecule type" value="Genomic_DNA"/>
</dbReference>
<feature type="region of interest" description="Disordered" evidence="1">
    <location>
        <begin position="513"/>
        <end position="539"/>
    </location>
</feature>
<sequence>MDGCSWMMGNEVQESMWDARRNASQESSACVMRCTGRSHMALQAYRGLYYTDHIKESADEVIASGGITSHGSKLCVCHEMTTEKYEAELATVKEKVQKRATKAKESQDVDEDTKVKAIHELPMILDQIFQHLTCMTGGWKFSVLMGGHDPESGGTMHFFDYHLGEGAAGGQFADSYIKYSNVLKGFASFVESTIKYEESLPVIRSGHDSKAEENVDESNVKGDWNHSGDREHEKQARFEVALDGLTPIPNNKSNASQMLQFNLPKASIGSGAHDTLPFNYNAINYNSLQPADYEAALSSFLEASLLKSDFGMVVSNSNLPPLPPVGREVPVPPYCFPVPQSIEPAGPAPAVVFQPPALQMTGPPTPPASQTSPPAFHMTGPPTPLASQISPPASPPPTPPASQILPPASPPPTPPATQILPPASQMTGPPTPTDSPPASQMTGPPTPTDLPPAPPSAMTRPPTPLTSQSVFAALGPGPLPPTVPQLAHHIKDEQPGVWWTGRTHRAIPFNRHELDNSGQVGGENDTSTQASKCGNKHNAENTCNTSRKFFDDGVGKVRNEMGYGPKGKERFPKREGSASTPDSNMVLIMGSGGRQGDGIGD</sequence>
<dbReference type="OrthoDB" id="2692065at2759"/>
<dbReference type="RefSeq" id="XP_041194774.1">
    <property type="nucleotide sequence ID" value="XM_041341528.1"/>
</dbReference>
<feature type="compositionally biased region" description="Gly residues" evidence="1">
    <location>
        <begin position="590"/>
        <end position="601"/>
    </location>
</feature>
<evidence type="ECO:0000313" key="3">
    <source>
        <dbReference type="Proteomes" id="UP000807769"/>
    </source>
</evidence>
<organism evidence="2 3">
    <name type="scientific">Suillus subaureus</name>
    <dbReference type="NCBI Taxonomy" id="48587"/>
    <lineage>
        <taxon>Eukaryota</taxon>
        <taxon>Fungi</taxon>
        <taxon>Dikarya</taxon>
        <taxon>Basidiomycota</taxon>
        <taxon>Agaricomycotina</taxon>
        <taxon>Agaricomycetes</taxon>
        <taxon>Agaricomycetidae</taxon>
        <taxon>Boletales</taxon>
        <taxon>Suillineae</taxon>
        <taxon>Suillaceae</taxon>
        <taxon>Suillus</taxon>
    </lineage>
</organism>
<proteinExistence type="predicted"/>
<feature type="compositionally biased region" description="Pro residues" evidence="1">
    <location>
        <begin position="444"/>
        <end position="455"/>
    </location>
</feature>